<accession>A0ABM6I0U6</accession>
<dbReference type="Pfam" id="PF14659">
    <property type="entry name" value="Phage_int_SAM_3"/>
    <property type="match status" value="1"/>
</dbReference>
<dbReference type="InterPro" id="IPR025166">
    <property type="entry name" value="Integrase_DNA_bind_dom"/>
</dbReference>
<evidence type="ECO:0000256" key="1">
    <source>
        <dbReference type="ARBA" id="ARBA00008857"/>
    </source>
</evidence>
<dbReference type="SUPFAM" id="SSF56349">
    <property type="entry name" value="DNA breaking-rejoining enzymes"/>
    <property type="match status" value="1"/>
</dbReference>
<feature type="domain" description="Tyr recombinase" evidence="6">
    <location>
        <begin position="222"/>
        <end position="397"/>
    </location>
</feature>
<dbReference type="PROSITE" id="PS51898">
    <property type="entry name" value="TYR_RECOMBINASE"/>
    <property type="match status" value="1"/>
</dbReference>
<keyword evidence="9" id="KW-1185">Reference proteome</keyword>
<evidence type="ECO:0000259" key="7">
    <source>
        <dbReference type="PROSITE" id="PS51900"/>
    </source>
</evidence>
<evidence type="ECO:0000256" key="5">
    <source>
        <dbReference type="PROSITE-ProRule" id="PRU01248"/>
    </source>
</evidence>
<dbReference type="PROSITE" id="PS51900">
    <property type="entry name" value="CB"/>
    <property type="match status" value="1"/>
</dbReference>
<dbReference type="RefSeq" id="WP_077291184.1">
    <property type="nucleotide sequence ID" value="NZ_CP019630.1"/>
</dbReference>
<dbReference type="InterPro" id="IPR011010">
    <property type="entry name" value="DNA_brk_join_enz"/>
</dbReference>
<dbReference type="InterPro" id="IPR004107">
    <property type="entry name" value="Integrase_SAM-like_N"/>
</dbReference>
<protein>
    <submittedName>
        <fullName evidence="8">Integrase</fullName>
    </submittedName>
</protein>
<evidence type="ECO:0000256" key="4">
    <source>
        <dbReference type="ARBA" id="ARBA00023172"/>
    </source>
</evidence>
<dbReference type="EMBL" id="CP019630">
    <property type="protein sequence ID" value="AQQ03959.1"/>
    <property type="molecule type" value="Genomic_DNA"/>
</dbReference>
<keyword evidence="4" id="KW-0233">DNA recombination</keyword>
<dbReference type="PANTHER" id="PTHR30629:SF2">
    <property type="entry name" value="PROPHAGE INTEGRASE INTS-RELATED"/>
    <property type="match status" value="1"/>
</dbReference>
<evidence type="ECO:0000259" key="6">
    <source>
        <dbReference type="PROSITE" id="PS51898"/>
    </source>
</evidence>
<evidence type="ECO:0000313" key="8">
    <source>
        <dbReference type="EMBL" id="AQQ03959.1"/>
    </source>
</evidence>
<feature type="domain" description="Core-binding (CB)" evidence="7">
    <location>
        <begin position="95"/>
        <end position="202"/>
    </location>
</feature>
<dbReference type="InterPro" id="IPR013762">
    <property type="entry name" value="Integrase-like_cat_sf"/>
</dbReference>
<keyword evidence="2" id="KW-0229">DNA integration</keyword>
<dbReference type="Gene3D" id="3.30.160.390">
    <property type="entry name" value="Integrase, DNA-binding domain"/>
    <property type="match status" value="1"/>
</dbReference>
<dbReference type="Pfam" id="PF13356">
    <property type="entry name" value="Arm-DNA-bind_3"/>
    <property type="match status" value="1"/>
</dbReference>
<proteinExistence type="inferred from homology"/>
<name>A0ABM6I0U6_9HYPH</name>
<gene>
    <name evidence="8" type="ORF">B0E33_10470</name>
</gene>
<organism evidence="8 9">
    <name type="scientific">Roseibium algicola</name>
    <dbReference type="NCBI Taxonomy" id="2857014"/>
    <lineage>
        <taxon>Bacteria</taxon>
        <taxon>Pseudomonadati</taxon>
        <taxon>Pseudomonadota</taxon>
        <taxon>Alphaproteobacteria</taxon>
        <taxon>Hyphomicrobiales</taxon>
        <taxon>Stappiaceae</taxon>
        <taxon>Roseibium</taxon>
    </lineage>
</organism>
<dbReference type="Gene3D" id="1.10.443.10">
    <property type="entry name" value="Intergrase catalytic core"/>
    <property type="match status" value="1"/>
</dbReference>
<dbReference type="Proteomes" id="UP000188174">
    <property type="component" value="Chromosome"/>
</dbReference>
<evidence type="ECO:0000256" key="3">
    <source>
        <dbReference type="ARBA" id="ARBA00023125"/>
    </source>
</evidence>
<dbReference type="InterPro" id="IPR002104">
    <property type="entry name" value="Integrase_catalytic"/>
</dbReference>
<dbReference type="Gene3D" id="1.10.150.130">
    <property type="match status" value="1"/>
</dbReference>
<keyword evidence="3 5" id="KW-0238">DNA-binding</keyword>
<evidence type="ECO:0000256" key="2">
    <source>
        <dbReference type="ARBA" id="ARBA00022908"/>
    </source>
</evidence>
<dbReference type="InterPro" id="IPR010998">
    <property type="entry name" value="Integrase_recombinase_N"/>
</dbReference>
<dbReference type="InterPro" id="IPR044068">
    <property type="entry name" value="CB"/>
</dbReference>
<reference evidence="8 9" key="1">
    <citation type="submission" date="2017-02" db="EMBL/GenBank/DDBJ databases">
        <authorList>
            <person name="Jeong S."/>
        </authorList>
    </citation>
    <scope>NUCLEOTIDE SEQUENCE [LARGE SCALE GENOMIC DNA]</scope>
    <source>
        <strain evidence="8 9">RMAR6-6</strain>
    </source>
</reference>
<sequence length="447" mass="49489">MPKLTKRIVDQAETGKADYFIWDDDLQGFGLRVFTSGRRSYVVQYRAKGRSRRFTIGPHGVWTPETARKEARVLLGRVAQGENPAEERELDHKAISVKELCQRYLEDAKAGLILGKKRRPKKESTIYTDEGRIKRHIVPLLGTRRVKDLTSADITRFMRDVASGRTKMTEKTGKHGKTIVRGGVGTGTRTLGLLGAILTYARENGIIETNPAHGIRKAADQKLNRRLSEDEYRLLGRLLCDADRDDQLATAAAMVRALALTGCRRGEIINLDWREVDANNSCLRLRDSKEGASVRPIGLPIVELLEARQTDAIAGAVFEGTVEGKPFIGFPKHWRKILANSPLVDITPHVLRHSFASVANDLGFTESTIAALLGHAQGTITSRYIHSVDTALIMAADTVAGYIQGLLDGVQFTRTTYALDRHTRAAAMNRILAERLEGGQKHVVQVA</sequence>
<comment type="similarity">
    <text evidence="1">Belongs to the 'phage' integrase family.</text>
</comment>
<dbReference type="CDD" id="cd00796">
    <property type="entry name" value="INT_Rci_Hp1_C"/>
    <property type="match status" value="1"/>
</dbReference>
<dbReference type="Pfam" id="PF00589">
    <property type="entry name" value="Phage_integrase"/>
    <property type="match status" value="1"/>
</dbReference>
<dbReference type="PANTHER" id="PTHR30629">
    <property type="entry name" value="PROPHAGE INTEGRASE"/>
    <property type="match status" value="1"/>
</dbReference>
<dbReference type="InterPro" id="IPR038488">
    <property type="entry name" value="Integrase_DNA-bd_sf"/>
</dbReference>
<evidence type="ECO:0000313" key="9">
    <source>
        <dbReference type="Proteomes" id="UP000188174"/>
    </source>
</evidence>
<dbReference type="InterPro" id="IPR050808">
    <property type="entry name" value="Phage_Integrase"/>
</dbReference>